<dbReference type="EMBL" id="SDPM01000002">
    <property type="protein sequence ID" value="RXZ87541.1"/>
    <property type="molecule type" value="Genomic_DNA"/>
</dbReference>
<feature type="compositionally biased region" description="Low complexity" evidence="1">
    <location>
        <begin position="29"/>
        <end position="60"/>
    </location>
</feature>
<feature type="region of interest" description="Disordered" evidence="1">
    <location>
        <begin position="1"/>
        <end position="98"/>
    </location>
</feature>
<sequence length="98" mass="10092">MRSSGEWGSASARVPSSPAPRSSRRRPSARTACRSSSSPPSSSGSTRSSSPPVSTTAAGPDGRGKTSTTSDPRTDDACRCIVRRDGRPGRGAGQSRSR</sequence>
<proteinExistence type="predicted"/>
<reference evidence="2 3" key="1">
    <citation type="submission" date="2019-01" db="EMBL/GenBank/DDBJ databases">
        <title>Agromyces.</title>
        <authorList>
            <person name="Li J."/>
        </authorList>
    </citation>
    <scope>NUCLEOTIDE SEQUENCE [LARGE SCALE GENOMIC DNA]</scope>
    <source>
        <strain evidence="2 3">DSM 23870</strain>
    </source>
</reference>
<dbReference type="AlphaFoldDB" id="A0A4Q2MBT5"/>
<comment type="caution">
    <text evidence="2">The sequence shown here is derived from an EMBL/GenBank/DDBJ whole genome shotgun (WGS) entry which is preliminary data.</text>
</comment>
<keyword evidence="3" id="KW-1185">Reference proteome</keyword>
<dbReference type="Proteomes" id="UP000292686">
    <property type="component" value="Unassembled WGS sequence"/>
</dbReference>
<name>A0A4Q2MBT5_9MICO</name>
<organism evidence="2 3">
    <name type="scientific">Agromyces atrinae</name>
    <dbReference type="NCBI Taxonomy" id="592376"/>
    <lineage>
        <taxon>Bacteria</taxon>
        <taxon>Bacillati</taxon>
        <taxon>Actinomycetota</taxon>
        <taxon>Actinomycetes</taxon>
        <taxon>Micrococcales</taxon>
        <taxon>Microbacteriaceae</taxon>
        <taxon>Agromyces</taxon>
    </lineage>
</organism>
<evidence type="ECO:0000313" key="2">
    <source>
        <dbReference type="EMBL" id="RXZ87541.1"/>
    </source>
</evidence>
<accession>A0A4Q2MBT5</accession>
<gene>
    <name evidence="2" type="ORF">ESP50_06400</name>
</gene>
<evidence type="ECO:0000313" key="3">
    <source>
        <dbReference type="Proteomes" id="UP000292686"/>
    </source>
</evidence>
<feature type="compositionally biased region" description="Basic and acidic residues" evidence="1">
    <location>
        <begin position="72"/>
        <end position="88"/>
    </location>
</feature>
<feature type="compositionally biased region" description="Low complexity" evidence="1">
    <location>
        <begin position="9"/>
        <end position="21"/>
    </location>
</feature>
<protein>
    <submittedName>
        <fullName evidence="2">Uncharacterized protein</fullName>
    </submittedName>
</protein>
<evidence type="ECO:0000256" key="1">
    <source>
        <dbReference type="SAM" id="MobiDB-lite"/>
    </source>
</evidence>